<evidence type="ECO:0000313" key="3">
    <source>
        <dbReference type="Proteomes" id="UP000287651"/>
    </source>
</evidence>
<dbReference type="AlphaFoldDB" id="A0A426YR43"/>
<evidence type="ECO:0000313" key="2">
    <source>
        <dbReference type="EMBL" id="RRT54186.1"/>
    </source>
</evidence>
<name>A0A426YR43_ENSVE</name>
<reference evidence="2 3" key="1">
    <citation type="journal article" date="2014" name="Agronomy (Basel)">
        <title>A Draft Genome Sequence for Ensete ventricosum, the Drought-Tolerant Tree Against Hunger.</title>
        <authorList>
            <person name="Harrison J."/>
            <person name="Moore K.A."/>
            <person name="Paszkiewicz K."/>
            <person name="Jones T."/>
            <person name="Grant M."/>
            <person name="Ambacheew D."/>
            <person name="Muzemil S."/>
            <person name="Studholme D.J."/>
        </authorList>
    </citation>
    <scope>NUCLEOTIDE SEQUENCE [LARGE SCALE GENOMIC DNA]</scope>
</reference>
<accession>A0A426YR43</accession>
<gene>
    <name evidence="2" type="ORF">B296_00027131</name>
</gene>
<feature type="region of interest" description="Disordered" evidence="1">
    <location>
        <begin position="1"/>
        <end position="33"/>
    </location>
</feature>
<evidence type="ECO:0000256" key="1">
    <source>
        <dbReference type="SAM" id="MobiDB-lite"/>
    </source>
</evidence>
<dbReference type="Proteomes" id="UP000287651">
    <property type="component" value="Unassembled WGS sequence"/>
</dbReference>
<sequence length="106" mass="12157">MHEHIHQDRAVKIVDRPTPTETTNQEAPKKSETERIGEYGDHQRLMGKDVDRGGRRIKRAGEGKKALLTVHLDDGVCDLDLLERHFLGAAPRDRMEFDDERGEEEV</sequence>
<organism evidence="2 3">
    <name type="scientific">Ensete ventricosum</name>
    <name type="common">Abyssinian banana</name>
    <name type="synonym">Musa ensete</name>
    <dbReference type="NCBI Taxonomy" id="4639"/>
    <lineage>
        <taxon>Eukaryota</taxon>
        <taxon>Viridiplantae</taxon>
        <taxon>Streptophyta</taxon>
        <taxon>Embryophyta</taxon>
        <taxon>Tracheophyta</taxon>
        <taxon>Spermatophyta</taxon>
        <taxon>Magnoliopsida</taxon>
        <taxon>Liliopsida</taxon>
        <taxon>Zingiberales</taxon>
        <taxon>Musaceae</taxon>
        <taxon>Ensete</taxon>
    </lineage>
</organism>
<proteinExistence type="predicted"/>
<dbReference type="EMBL" id="AMZH03010734">
    <property type="protein sequence ID" value="RRT54186.1"/>
    <property type="molecule type" value="Genomic_DNA"/>
</dbReference>
<feature type="compositionally biased region" description="Basic and acidic residues" evidence="1">
    <location>
        <begin position="1"/>
        <end position="15"/>
    </location>
</feature>
<comment type="caution">
    <text evidence="2">The sequence shown here is derived from an EMBL/GenBank/DDBJ whole genome shotgun (WGS) entry which is preliminary data.</text>
</comment>
<protein>
    <submittedName>
        <fullName evidence="2">Uncharacterized protein</fullName>
    </submittedName>
</protein>